<dbReference type="GO" id="GO:0003723">
    <property type="term" value="F:RNA binding"/>
    <property type="evidence" value="ECO:0007669"/>
    <property type="project" value="TreeGrafter"/>
</dbReference>
<name>A0AAE0LFF9_9CHLO</name>
<evidence type="ECO:0000313" key="3">
    <source>
        <dbReference type="Proteomes" id="UP001190700"/>
    </source>
</evidence>
<feature type="region of interest" description="Disordered" evidence="1">
    <location>
        <begin position="232"/>
        <end position="364"/>
    </location>
</feature>
<comment type="caution">
    <text evidence="2">The sequence shown here is derived from an EMBL/GenBank/DDBJ whole genome shotgun (WGS) entry which is preliminary data.</text>
</comment>
<dbReference type="GO" id="GO:0035770">
    <property type="term" value="C:ribonucleoprotein granule"/>
    <property type="evidence" value="ECO:0007669"/>
    <property type="project" value="TreeGrafter"/>
</dbReference>
<keyword evidence="3" id="KW-1185">Reference proteome</keyword>
<evidence type="ECO:0000256" key="1">
    <source>
        <dbReference type="SAM" id="MobiDB-lite"/>
    </source>
</evidence>
<dbReference type="GO" id="GO:0005759">
    <property type="term" value="C:mitochondrial matrix"/>
    <property type="evidence" value="ECO:0007669"/>
    <property type="project" value="TreeGrafter"/>
</dbReference>
<proteinExistence type="predicted"/>
<gene>
    <name evidence="2" type="ORF">CYMTET_8843</name>
</gene>
<dbReference type="PANTHER" id="PTHR21228">
    <property type="entry name" value="FAST LEU-RICH DOMAIN-CONTAINING"/>
    <property type="match status" value="1"/>
</dbReference>
<dbReference type="AlphaFoldDB" id="A0AAE0LFF9"/>
<dbReference type="Proteomes" id="UP001190700">
    <property type="component" value="Unassembled WGS sequence"/>
</dbReference>
<dbReference type="GO" id="GO:1901259">
    <property type="term" value="P:chloroplast rRNA processing"/>
    <property type="evidence" value="ECO:0007669"/>
    <property type="project" value="TreeGrafter"/>
</dbReference>
<protein>
    <submittedName>
        <fullName evidence="2">Uncharacterized protein</fullName>
    </submittedName>
</protein>
<feature type="compositionally biased region" description="Basic residues" evidence="1">
    <location>
        <begin position="342"/>
        <end position="354"/>
    </location>
</feature>
<feature type="compositionally biased region" description="Gly residues" evidence="1">
    <location>
        <begin position="293"/>
        <end position="302"/>
    </location>
</feature>
<feature type="compositionally biased region" description="Polar residues" evidence="1">
    <location>
        <begin position="69"/>
        <end position="81"/>
    </location>
</feature>
<dbReference type="GO" id="GO:0009507">
    <property type="term" value="C:chloroplast"/>
    <property type="evidence" value="ECO:0007669"/>
    <property type="project" value="GOC"/>
</dbReference>
<sequence>MALEFRDGAGDAKWPGGQGRPTPQSPAPESASRTTEGEAAPVCSLPRAVNTSTAAAAEGDAKTAKQATDGCSNDTESTSPSCCGAGENAISPRSLFPSAPSVVRDADHSAPSSAEPALDDAGLSTSSQGCGSSAAKNAPAKNASGCSKGCSVREGGDRRSGHSGASSSGGGCDEGGSSTASEPSALTQAQTAVVPVLAQPESACGSASTTADSMLSRVGTLCIHDDNGSGDGYGDPTFSPRASSRPAAKSQPCPACPASGQHDSAQGGLPRASQAAVVSAATPGASAGDRKGAGGLRGGGACSGHLGARFRQSGGPAGAGKDPGGGMSRAAVVADGSPSKPTGRKGVSRGRGAGRAHPGGGAARAAAPAASSCCEGRGRSERQVSGPCNCSTGAWCSCGAACTCPECPCKPPRVLTTLLHSCTTPLALQDLLRNHWHRLNAIHMVTALQGKARAMATEKLMVDDPTPQALQPSTPGEKPLSLPEDMRLLLQRLSIEVRDEGTIDARGVSLALWSLAKMQLVKACDPLLRQLEQCCLSKIGTFGHQDLSHALWAFATLGRRPSEEWIEAFHAQALRCACSFSAQSLGNLLWAGAKLQLEPPAPLWSALEAELENQVKWLEAQHVSNVMWALALHQQRHRTRIIQILFKTVQILAPTLKAQDVASLLWASASLGYDPGLEIMSHLHYGARKQLPAASTQELVNIVWATASLGHALPCGHAAAYATACAARLPELNAQAVANILWALAVLDPFTLQSCRCLWEQCKALEGAFAKEGLIQLLQASAVCALVEGHTYTDMRIPEPLRDRAWKQASERDSVVSQMHQVVLRDLQTMGVPCSIEQPLLHGILAVDIIAVCQCDIMAGLYSSH</sequence>
<feature type="compositionally biased region" description="Gly residues" evidence="1">
    <location>
        <begin position="315"/>
        <end position="327"/>
    </location>
</feature>
<evidence type="ECO:0000313" key="2">
    <source>
        <dbReference type="EMBL" id="KAK3283456.1"/>
    </source>
</evidence>
<feature type="region of interest" description="Disordered" evidence="1">
    <location>
        <begin position="1"/>
        <end position="193"/>
    </location>
</feature>
<dbReference type="PANTHER" id="PTHR21228:SF40">
    <property type="entry name" value="LD45607P"/>
    <property type="match status" value="1"/>
</dbReference>
<dbReference type="InterPro" id="IPR050870">
    <property type="entry name" value="FAST_kinase"/>
</dbReference>
<dbReference type="GO" id="GO:0000963">
    <property type="term" value="P:mitochondrial RNA processing"/>
    <property type="evidence" value="ECO:0007669"/>
    <property type="project" value="TreeGrafter"/>
</dbReference>
<accession>A0AAE0LFF9</accession>
<feature type="compositionally biased region" description="Basic and acidic residues" evidence="1">
    <location>
        <begin position="1"/>
        <end position="10"/>
    </location>
</feature>
<dbReference type="GO" id="GO:0044528">
    <property type="term" value="P:regulation of mitochondrial mRNA stability"/>
    <property type="evidence" value="ECO:0007669"/>
    <property type="project" value="TreeGrafter"/>
</dbReference>
<feature type="compositionally biased region" description="Polar residues" evidence="1">
    <location>
        <begin position="179"/>
        <end position="191"/>
    </location>
</feature>
<reference evidence="2 3" key="1">
    <citation type="journal article" date="2015" name="Genome Biol. Evol.">
        <title>Comparative Genomics of a Bacterivorous Green Alga Reveals Evolutionary Causalities and Consequences of Phago-Mixotrophic Mode of Nutrition.</title>
        <authorList>
            <person name="Burns J.A."/>
            <person name="Paasch A."/>
            <person name="Narechania A."/>
            <person name="Kim E."/>
        </authorList>
    </citation>
    <scope>NUCLEOTIDE SEQUENCE [LARGE SCALE GENOMIC DNA]</scope>
    <source>
        <strain evidence="2 3">PLY_AMNH</strain>
    </source>
</reference>
<dbReference type="EMBL" id="LGRX02002769">
    <property type="protein sequence ID" value="KAK3283456.1"/>
    <property type="molecule type" value="Genomic_DNA"/>
</dbReference>
<feature type="compositionally biased region" description="Low complexity" evidence="1">
    <location>
        <begin position="239"/>
        <end position="248"/>
    </location>
</feature>
<feature type="compositionally biased region" description="Low complexity" evidence="1">
    <location>
        <begin position="132"/>
        <end position="144"/>
    </location>
</feature>
<organism evidence="2 3">
    <name type="scientific">Cymbomonas tetramitiformis</name>
    <dbReference type="NCBI Taxonomy" id="36881"/>
    <lineage>
        <taxon>Eukaryota</taxon>
        <taxon>Viridiplantae</taxon>
        <taxon>Chlorophyta</taxon>
        <taxon>Pyramimonadophyceae</taxon>
        <taxon>Pyramimonadales</taxon>
        <taxon>Pyramimonadaceae</taxon>
        <taxon>Cymbomonas</taxon>
    </lineage>
</organism>